<sequence length="112" mass="12848">MTDENTLSVGRRKTTPSSHIHNSYKEDLAHSPNSELFENVDLVRNTTFTSKLDKNNPLVTIRLRDSLFLSFYTQNEYLAHYLCPIPSELCCSHVWDYPNLIIVNGVKTGFTL</sequence>
<dbReference type="EMBL" id="JWZT01002870">
    <property type="protein sequence ID" value="KII68391.1"/>
    <property type="molecule type" value="Genomic_DNA"/>
</dbReference>
<evidence type="ECO:0000313" key="3">
    <source>
        <dbReference type="Proteomes" id="UP000031668"/>
    </source>
</evidence>
<name>A0A0C2MMD3_THEKT</name>
<feature type="region of interest" description="Disordered" evidence="1">
    <location>
        <begin position="1"/>
        <end position="24"/>
    </location>
</feature>
<reference evidence="2 3" key="1">
    <citation type="journal article" date="2014" name="Genome Biol. Evol.">
        <title>The genome of the myxosporean Thelohanellus kitauei shows adaptations to nutrient acquisition within its fish host.</title>
        <authorList>
            <person name="Yang Y."/>
            <person name="Xiong J."/>
            <person name="Zhou Z."/>
            <person name="Huo F."/>
            <person name="Miao W."/>
            <person name="Ran C."/>
            <person name="Liu Y."/>
            <person name="Zhang J."/>
            <person name="Feng J."/>
            <person name="Wang M."/>
            <person name="Wang M."/>
            <person name="Wang L."/>
            <person name="Yao B."/>
        </authorList>
    </citation>
    <scope>NUCLEOTIDE SEQUENCE [LARGE SCALE GENOMIC DNA]</scope>
    <source>
        <strain evidence="2">Wuqing</strain>
    </source>
</reference>
<evidence type="ECO:0000256" key="1">
    <source>
        <dbReference type="SAM" id="MobiDB-lite"/>
    </source>
</evidence>
<proteinExistence type="predicted"/>
<gene>
    <name evidence="2" type="ORF">RF11_06839</name>
</gene>
<comment type="caution">
    <text evidence="2">The sequence shown here is derived from an EMBL/GenBank/DDBJ whole genome shotgun (WGS) entry which is preliminary data.</text>
</comment>
<dbReference type="Proteomes" id="UP000031668">
    <property type="component" value="Unassembled WGS sequence"/>
</dbReference>
<organism evidence="2 3">
    <name type="scientific">Thelohanellus kitauei</name>
    <name type="common">Myxosporean</name>
    <dbReference type="NCBI Taxonomy" id="669202"/>
    <lineage>
        <taxon>Eukaryota</taxon>
        <taxon>Metazoa</taxon>
        <taxon>Cnidaria</taxon>
        <taxon>Myxozoa</taxon>
        <taxon>Myxosporea</taxon>
        <taxon>Bivalvulida</taxon>
        <taxon>Platysporina</taxon>
        <taxon>Myxobolidae</taxon>
        <taxon>Thelohanellus</taxon>
    </lineage>
</organism>
<protein>
    <submittedName>
        <fullName evidence="2">Uncharacterized protein</fullName>
    </submittedName>
</protein>
<accession>A0A0C2MMD3</accession>
<evidence type="ECO:0000313" key="2">
    <source>
        <dbReference type="EMBL" id="KII68391.1"/>
    </source>
</evidence>
<dbReference type="AlphaFoldDB" id="A0A0C2MMD3"/>
<keyword evidence="3" id="KW-1185">Reference proteome</keyword>